<sequence length="442" mass="50253">MKTPVSYPFYSSLRFRFGLIFGFVFLCFLLIAGFTLYSNVRQQFEKSFAARLQTQGNAILRQTDVSPLTIPLPTQNEYFLLIYQANDRQDTLFNNLPIQLKSSENNANSSSWRYKVMIRNLETGASIRIVYMLAATELTADINRLKIILFFYFPVSFLAALVAGYFLSGFLLRPVENIVKKADQISLQNQIILLEEPAVRDELHKLTGSLNNMLNRIQKQAKEQNAFFASASHELRTPLSVMLTELQIIDAGSLVPDIKSVIENQIVEVRRLNKLVNDFLLMSQLKSRALILNKSQVNLPELAIEILESLTKKAQLKSQTFKVALVPETGTFNVFTDQSHLKTMLSNLIENAIRHGRPESAIDIEVIQVNQGIVFEIKNESLMAVSDISVITNEFSKQDLNNEGFGLGLWIVSRLCEIIGAEFRIFYIAPYFRVELGFKNEQ</sequence>
<dbReference type="Gene3D" id="3.30.565.10">
    <property type="entry name" value="Histidine kinase-like ATPase, C-terminal domain"/>
    <property type="match status" value="1"/>
</dbReference>
<dbReference type="InterPro" id="IPR036097">
    <property type="entry name" value="HisK_dim/P_sf"/>
</dbReference>
<dbReference type="CDD" id="cd00082">
    <property type="entry name" value="HisKA"/>
    <property type="match status" value="1"/>
</dbReference>
<evidence type="ECO:0000313" key="13">
    <source>
        <dbReference type="EMBL" id="MBE9462695.1"/>
    </source>
</evidence>
<evidence type="ECO:0000313" key="14">
    <source>
        <dbReference type="Proteomes" id="UP000634134"/>
    </source>
</evidence>
<evidence type="ECO:0000256" key="7">
    <source>
        <dbReference type="ARBA" id="ARBA00022777"/>
    </source>
</evidence>
<keyword evidence="8 10" id="KW-1133">Transmembrane helix</keyword>
<dbReference type="InterPro" id="IPR003661">
    <property type="entry name" value="HisK_dim/P_dom"/>
</dbReference>
<dbReference type="SMART" id="SM00388">
    <property type="entry name" value="HisKA"/>
    <property type="match status" value="1"/>
</dbReference>
<evidence type="ECO:0000259" key="12">
    <source>
        <dbReference type="PROSITE" id="PS50885"/>
    </source>
</evidence>
<feature type="domain" description="Histidine kinase" evidence="11">
    <location>
        <begin position="230"/>
        <end position="425"/>
    </location>
</feature>
<dbReference type="InterPro" id="IPR003594">
    <property type="entry name" value="HATPase_dom"/>
</dbReference>
<evidence type="ECO:0000256" key="10">
    <source>
        <dbReference type="SAM" id="Phobius"/>
    </source>
</evidence>
<dbReference type="InterPro" id="IPR050428">
    <property type="entry name" value="TCS_sensor_his_kinase"/>
</dbReference>
<dbReference type="SUPFAM" id="SSF47384">
    <property type="entry name" value="Homodimeric domain of signal transducing histidine kinase"/>
    <property type="match status" value="1"/>
</dbReference>
<keyword evidence="14" id="KW-1185">Reference proteome</keyword>
<feature type="transmembrane region" description="Helical" evidence="10">
    <location>
        <begin position="149"/>
        <end position="172"/>
    </location>
</feature>
<keyword evidence="5" id="KW-0808">Transferase</keyword>
<gene>
    <name evidence="13" type="ORF">IEE83_12445</name>
</gene>
<keyword evidence="9" id="KW-0902">Two-component regulatory system</keyword>
<dbReference type="Pfam" id="PF00672">
    <property type="entry name" value="HAMP"/>
    <property type="match status" value="1"/>
</dbReference>
<evidence type="ECO:0000256" key="2">
    <source>
        <dbReference type="ARBA" id="ARBA00004370"/>
    </source>
</evidence>
<dbReference type="PANTHER" id="PTHR45436">
    <property type="entry name" value="SENSOR HISTIDINE KINASE YKOH"/>
    <property type="match status" value="1"/>
</dbReference>
<dbReference type="RefSeq" id="WP_194120882.1">
    <property type="nucleotide sequence ID" value="NZ_JACYGY010000001.1"/>
</dbReference>
<dbReference type="InterPro" id="IPR036890">
    <property type="entry name" value="HATPase_C_sf"/>
</dbReference>
<evidence type="ECO:0000256" key="1">
    <source>
        <dbReference type="ARBA" id="ARBA00000085"/>
    </source>
</evidence>
<accession>A0ABR9WB59</accession>
<evidence type="ECO:0000259" key="11">
    <source>
        <dbReference type="PROSITE" id="PS50109"/>
    </source>
</evidence>
<keyword evidence="4" id="KW-0597">Phosphoprotein</keyword>
<dbReference type="SUPFAM" id="SSF55874">
    <property type="entry name" value="ATPase domain of HSP90 chaperone/DNA topoisomerase II/histidine kinase"/>
    <property type="match status" value="1"/>
</dbReference>
<keyword evidence="10" id="KW-0472">Membrane</keyword>
<dbReference type="PANTHER" id="PTHR45436:SF5">
    <property type="entry name" value="SENSOR HISTIDINE KINASE TRCS"/>
    <property type="match status" value="1"/>
</dbReference>
<keyword evidence="6 10" id="KW-0812">Transmembrane</keyword>
<dbReference type="PROSITE" id="PS50885">
    <property type="entry name" value="HAMP"/>
    <property type="match status" value="1"/>
</dbReference>
<dbReference type="Gene3D" id="6.10.340.10">
    <property type="match status" value="1"/>
</dbReference>
<dbReference type="CDD" id="cd00075">
    <property type="entry name" value="HATPase"/>
    <property type="match status" value="1"/>
</dbReference>
<evidence type="ECO:0000256" key="3">
    <source>
        <dbReference type="ARBA" id="ARBA00012438"/>
    </source>
</evidence>
<feature type="domain" description="HAMP" evidence="12">
    <location>
        <begin position="169"/>
        <end position="222"/>
    </location>
</feature>
<evidence type="ECO:0000256" key="8">
    <source>
        <dbReference type="ARBA" id="ARBA00022989"/>
    </source>
</evidence>
<dbReference type="SMART" id="SM00304">
    <property type="entry name" value="HAMP"/>
    <property type="match status" value="1"/>
</dbReference>
<dbReference type="EC" id="2.7.13.3" evidence="3"/>
<evidence type="ECO:0000256" key="9">
    <source>
        <dbReference type="ARBA" id="ARBA00023012"/>
    </source>
</evidence>
<dbReference type="EMBL" id="JACYGY010000001">
    <property type="protein sequence ID" value="MBE9462695.1"/>
    <property type="molecule type" value="Genomic_DNA"/>
</dbReference>
<dbReference type="Pfam" id="PF00512">
    <property type="entry name" value="HisKA"/>
    <property type="match status" value="1"/>
</dbReference>
<reference evidence="14" key="1">
    <citation type="submission" date="2023-07" db="EMBL/GenBank/DDBJ databases">
        <title>Dyadobacter sp. nov 'subterranea' isolated from contaminted grondwater.</title>
        <authorList>
            <person name="Szabo I."/>
            <person name="Al-Omari J."/>
            <person name="Szerdahelyi S.G."/>
            <person name="Rado J."/>
        </authorList>
    </citation>
    <scope>NUCLEOTIDE SEQUENCE [LARGE SCALE GENOMIC DNA]</scope>
    <source>
        <strain evidence="14">UP-52</strain>
    </source>
</reference>
<dbReference type="Proteomes" id="UP000634134">
    <property type="component" value="Unassembled WGS sequence"/>
</dbReference>
<dbReference type="Pfam" id="PF02518">
    <property type="entry name" value="HATPase_c"/>
    <property type="match status" value="1"/>
</dbReference>
<dbReference type="SMART" id="SM00387">
    <property type="entry name" value="HATPase_c"/>
    <property type="match status" value="1"/>
</dbReference>
<organism evidence="13 14">
    <name type="scientific">Dyadobacter subterraneus</name>
    <dbReference type="NCBI Taxonomy" id="2773304"/>
    <lineage>
        <taxon>Bacteria</taxon>
        <taxon>Pseudomonadati</taxon>
        <taxon>Bacteroidota</taxon>
        <taxon>Cytophagia</taxon>
        <taxon>Cytophagales</taxon>
        <taxon>Spirosomataceae</taxon>
        <taxon>Dyadobacter</taxon>
    </lineage>
</organism>
<name>A0ABR9WB59_9BACT</name>
<evidence type="ECO:0000256" key="5">
    <source>
        <dbReference type="ARBA" id="ARBA00022679"/>
    </source>
</evidence>
<evidence type="ECO:0000256" key="4">
    <source>
        <dbReference type="ARBA" id="ARBA00022553"/>
    </source>
</evidence>
<dbReference type="InterPro" id="IPR005467">
    <property type="entry name" value="His_kinase_dom"/>
</dbReference>
<dbReference type="InterPro" id="IPR003660">
    <property type="entry name" value="HAMP_dom"/>
</dbReference>
<comment type="subcellular location">
    <subcellularLocation>
        <location evidence="2">Membrane</location>
    </subcellularLocation>
</comment>
<comment type="caution">
    <text evidence="13">The sequence shown here is derived from an EMBL/GenBank/DDBJ whole genome shotgun (WGS) entry which is preliminary data.</text>
</comment>
<protein>
    <recommendedName>
        <fullName evidence="3">histidine kinase</fullName>
        <ecNumber evidence="3">2.7.13.3</ecNumber>
    </recommendedName>
</protein>
<dbReference type="PROSITE" id="PS50109">
    <property type="entry name" value="HIS_KIN"/>
    <property type="match status" value="1"/>
</dbReference>
<dbReference type="Gene3D" id="1.10.287.130">
    <property type="match status" value="1"/>
</dbReference>
<keyword evidence="7 13" id="KW-0418">Kinase</keyword>
<evidence type="ECO:0000256" key="6">
    <source>
        <dbReference type="ARBA" id="ARBA00022692"/>
    </source>
</evidence>
<proteinExistence type="predicted"/>
<comment type="catalytic activity">
    <reaction evidence="1">
        <text>ATP + protein L-histidine = ADP + protein N-phospho-L-histidine.</text>
        <dbReference type="EC" id="2.7.13.3"/>
    </reaction>
</comment>
<feature type="transmembrane region" description="Helical" evidence="10">
    <location>
        <begin position="15"/>
        <end position="37"/>
    </location>
</feature>
<dbReference type="GO" id="GO:0016301">
    <property type="term" value="F:kinase activity"/>
    <property type="evidence" value="ECO:0007669"/>
    <property type="project" value="UniProtKB-KW"/>
</dbReference>